<dbReference type="Gene3D" id="2.40.128.130">
    <property type="entry name" value="Autotransporter beta-domain"/>
    <property type="match status" value="1"/>
</dbReference>
<evidence type="ECO:0008006" key="4">
    <source>
        <dbReference type="Google" id="ProtNLM"/>
    </source>
</evidence>
<evidence type="ECO:0000256" key="1">
    <source>
        <dbReference type="SAM" id="Coils"/>
    </source>
</evidence>
<evidence type="ECO:0000313" key="2">
    <source>
        <dbReference type="EMBL" id="MBF5059446.1"/>
    </source>
</evidence>
<gene>
    <name evidence="2" type="ORF">NEPTK9_000960</name>
</gene>
<keyword evidence="3" id="KW-1185">Reference proteome</keyword>
<accession>A0ABS0AZ91</accession>
<dbReference type="InterPro" id="IPR036709">
    <property type="entry name" value="Autotransporte_beta_dom_sf"/>
</dbReference>
<dbReference type="Pfam" id="PF05150">
    <property type="entry name" value="Legionella_OMP"/>
    <property type="match status" value="1"/>
</dbReference>
<organism evidence="2 3">
    <name type="scientific">Candidatus Neptunichlamydia vexilliferae</name>
    <dbReference type="NCBI Taxonomy" id="1651774"/>
    <lineage>
        <taxon>Bacteria</taxon>
        <taxon>Pseudomonadati</taxon>
        <taxon>Chlamydiota</taxon>
        <taxon>Chlamydiia</taxon>
        <taxon>Parachlamydiales</taxon>
        <taxon>Simkaniaceae</taxon>
        <taxon>Candidatus Neptunichlamydia</taxon>
    </lineage>
</organism>
<dbReference type="EMBL" id="JAAEJV010000022">
    <property type="protein sequence ID" value="MBF5059446.1"/>
    <property type="molecule type" value="Genomic_DNA"/>
</dbReference>
<proteinExistence type="predicted"/>
<dbReference type="Proteomes" id="UP001194714">
    <property type="component" value="Unassembled WGS sequence"/>
</dbReference>
<protein>
    <recommendedName>
        <fullName evidence="4">MOMP-like family protein</fullName>
    </recommendedName>
</protein>
<evidence type="ECO:0000313" key="3">
    <source>
        <dbReference type="Proteomes" id="UP001194714"/>
    </source>
</evidence>
<comment type="caution">
    <text evidence="2">The sequence shown here is derived from an EMBL/GenBank/DDBJ whole genome shotgun (WGS) entry which is preliminary data.</text>
</comment>
<dbReference type="InterPro" id="IPR007825">
    <property type="entry name" value="Major_OMP_Legionella"/>
</dbReference>
<feature type="coiled-coil region" evidence="1">
    <location>
        <begin position="36"/>
        <end position="63"/>
    </location>
</feature>
<keyword evidence="1" id="KW-0175">Coiled coil</keyword>
<sequence length="372" mass="43105">MREEEPLGSYPGYFMKRLRTLFFISIFAQATFLSGAQADATRIEALEKEVDTLKEEVRSMMVQQARPSANPGIMRDEWFGSFEPLYWYQRTNGTAFAYSNNTLVTTLPLKGRTRDINFGWAWGFRAGLGKNISFDSWDITSYFTYFRKHSSKGTSSGQASTLIPLRGSVITQGGIDRAKSSYDLGFYTLDLELGKHYFVSEQLSFRPFVGLKNVWIDQKQIIRYTGGVLGRNTAHIKDDCDYWGIGPRAGLNSKWHLGDGWYLGGLFSAAFLYGFFDIEHREKVTPSRQDRVKLEDNKHRFIPMVQWRFGLGYGSYFNQKENYIDVGIAYEGMYWWRQNQMIKVYEYTALRYDNFSEDLSMQGITFSARLYF</sequence>
<name>A0ABS0AZ91_9BACT</name>
<reference evidence="2 3" key="1">
    <citation type="submission" date="2020-01" db="EMBL/GenBank/DDBJ databases">
        <title>Draft genome sequence of Cand. Neptunochlamydia vexilliferae K9.</title>
        <authorList>
            <person name="Schulz F."/>
            <person name="Koestlbacher S."/>
            <person name="Wascher F."/>
            <person name="Pizzetti I."/>
            <person name="Horn M."/>
        </authorList>
    </citation>
    <scope>NUCLEOTIDE SEQUENCE [LARGE SCALE GENOMIC DNA]</scope>
    <source>
        <strain evidence="2 3">K9</strain>
    </source>
</reference>